<feature type="region of interest" description="Disordered" evidence="1">
    <location>
        <begin position="42"/>
        <end position="70"/>
    </location>
</feature>
<name>A0A5M3XFV7_9ACTN</name>
<dbReference type="EMBL" id="BLAF01000012">
    <property type="protein sequence ID" value="GES19612.1"/>
    <property type="molecule type" value="Genomic_DNA"/>
</dbReference>
<organism evidence="3 4">
    <name type="scientific">Acrocarpospora pleiomorpha</name>
    <dbReference type="NCBI Taxonomy" id="90975"/>
    <lineage>
        <taxon>Bacteria</taxon>
        <taxon>Bacillati</taxon>
        <taxon>Actinomycetota</taxon>
        <taxon>Actinomycetes</taxon>
        <taxon>Streptosporangiales</taxon>
        <taxon>Streptosporangiaceae</taxon>
        <taxon>Acrocarpospora</taxon>
    </lineage>
</organism>
<evidence type="ECO:0000313" key="4">
    <source>
        <dbReference type="Proteomes" id="UP000377595"/>
    </source>
</evidence>
<gene>
    <name evidence="3" type="ORF">Aple_025080</name>
</gene>
<dbReference type="AlphaFoldDB" id="A0A5M3XFV7"/>
<dbReference type="InterPro" id="IPR011042">
    <property type="entry name" value="6-blade_b-propeller_TolB-like"/>
</dbReference>
<evidence type="ECO:0000313" key="3">
    <source>
        <dbReference type="EMBL" id="GES19612.1"/>
    </source>
</evidence>
<evidence type="ECO:0000256" key="1">
    <source>
        <dbReference type="SAM" id="MobiDB-lite"/>
    </source>
</evidence>
<dbReference type="PANTHER" id="PTHR33546">
    <property type="entry name" value="LARGE, MULTIFUNCTIONAL SECRETED PROTEIN-RELATED"/>
    <property type="match status" value="1"/>
</dbReference>
<reference evidence="3 4" key="1">
    <citation type="submission" date="2019-10" db="EMBL/GenBank/DDBJ databases">
        <title>Whole genome shotgun sequence of Acrocarpospora pleiomorpha NBRC 16267.</title>
        <authorList>
            <person name="Ichikawa N."/>
            <person name="Kimura A."/>
            <person name="Kitahashi Y."/>
            <person name="Komaki H."/>
            <person name="Oguchi A."/>
        </authorList>
    </citation>
    <scope>NUCLEOTIDE SEQUENCE [LARGE SCALE GENOMIC DNA]</scope>
    <source>
        <strain evidence="3 4">NBRC 16267</strain>
    </source>
</reference>
<dbReference type="PANTHER" id="PTHR33546:SF1">
    <property type="entry name" value="LARGE, MULTIFUNCTIONAL SECRETED PROTEIN"/>
    <property type="match status" value="1"/>
</dbReference>
<dbReference type="InterPro" id="IPR054539">
    <property type="entry name" value="Beta-prop_PDH"/>
</dbReference>
<protein>
    <submittedName>
        <fullName evidence="3">Gluconolaconase</fullName>
    </submittedName>
</protein>
<dbReference type="Gene3D" id="2.120.10.30">
    <property type="entry name" value="TolB, C-terminal domain"/>
    <property type="match status" value="1"/>
</dbReference>
<proteinExistence type="predicted"/>
<keyword evidence="4" id="KW-1185">Reference proteome</keyword>
<dbReference type="InterPro" id="IPR011041">
    <property type="entry name" value="Quinoprot_gluc/sorb_DH_b-prop"/>
</dbReference>
<dbReference type="SUPFAM" id="SSF50952">
    <property type="entry name" value="Soluble quinoprotein glucose dehydrogenase"/>
    <property type="match status" value="1"/>
</dbReference>
<feature type="domain" description="Pyrroloquinoline quinone-dependent pyranose dehydrogenase beta-propeller" evidence="2">
    <location>
        <begin position="166"/>
        <end position="529"/>
    </location>
</feature>
<comment type="caution">
    <text evidence="3">The sequence shown here is derived from an EMBL/GenBank/DDBJ whole genome shotgun (WGS) entry which is preliminary data.</text>
</comment>
<accession>A0A5M3XFV7</accession>
<dbReference type="Proteomes" id="UP000377595">
    <property type="component" value="Unassembled WGS sequence"/>
</dbReference>
<evidence type="ECO:0000259" key="2">
    <source>
        <dbReference type="Pfam" id="PF22807"/>
    </source>
</evidence>
<sequence>MVEQSRQEEPVLRPEDGLGHILIDGGVIAARRAGRLYPLRRPPTFDMPSATDRRLPTPRLRGSVGPRLSGQNAYRQDMQTFHSVQEMSLGLRTIGVRVVAGALLLGVGACASAAGGRDAGLPAVTPAAASPEPLAAGRGIGPLSPVPLTVAGGADAGMASGRSLNLPEGWTAEVWADVPDARVAAWSPDGRLVVSTGRRGVVSILAPTSAGRAPTVTTLLDGLANPQGVVFTEQDGRTILVVGEATRLVAWDYAGGAVTNRRVIIDGLPGGGHGSKAVAVGDGVVYYNIGSGTNRDPVDRTSTPERGTIWRVGLDGTGNRMIAVGVRNGFGLSFAPDGTLFVAVNQSDNQPYPFRDDTGQYAKTVREYINENPVDQISRITPGTDLGWPYCVPDSRGRKDLLDLPFVNDPINNPDGRTLNCGSIGHTMVGLPAHSAPLGFAFTRGSALPRTLGNGALITTHGSWNRQPPRPPYIAYSAWDDATATLGVPTELVTGFQNPDGSRWGRSVAAVPGPDGSIYVTDDHAGLVYRLTPGS</sequence>
<dbReference type="Pfam" id="PF22807">
    <property type="entry name" value="TrAA12"/>
    <property type="match status" value="1"/>
</dbReference>